<dbReference type="Proteomes" id="UP000214646">
    <property type="component" value="Unassembled WGS sequence"/>
</dbReference>
<dbReference type="PROSITE" id="PS51318">
    <property type="entry name" value="TAT"/>
    <property type="match status" value="1"/>
</dbReference>
<sequence length="426" mass="46451">MLSRRTFLGAAAAAPIVLSRASAADKPSDRIALGFIGIGIQGRGHLGGFLGDPAVEVVALCDVVKERLDNAGQMVEKRYADRVKSGAFKGAKSYTDFRKLLDHPGLDAVLIATPDHWHAITCIHAAKAGKHIFCEKPLTQNVAEGRAVVAAVNKSKVVFQTGSQQRTEFGGHFRKAVEYVWNGRIGKLKTIRIGVGGPAVPCDLPTQEVPVGTDWDSWLGPAPERGYNEILCPKGVHKHFPAWRNYQEYAGGGLADMGAHHFDIAQWAMKMDRSGPVEVIPPEDPKKTSGLKYVYANGVVMIHNEFEGSEKADCVFEGTEGKILVGRSGIKSLPESILKEPLGDTAERVYPATGGHHKNWTDCVKSGKPTICTAETGHRSATICHLGNIGYRLHRKLKWDPEKEQFASDAKANKELIREPRAKWAI</sequence>
<organism evidence="4 5">
    <name type="scientific">Fimbriiglobus ruber</name>
    <dbReference type="NCBI Taxonomy" id="1908690"/>
    <lineage>
        <taxon>Bacteria</taxon>
        <taxon>Pseudomonadati</taxon>
        <taxon>Planctomycetota</taxon>
        <taxon>Planctomycetia</taxon>
        <taxon>Gemmatales</taxon>
        <taxon>Gemmataceae</taxon>
        <taxon>Fimbriiglobus</taxon>
    </lineage>
</organism>
<protein>
    <submittedName>
        <fullName evidence="4">Myo-inositol 2-dehydrogenase</fullName>
    </submittedName>
</protein>
<reference evidence="5" key="1">
    <citation type="submission" date="2017-06" db="EMBL/GenBank/DDBJ databases">
        <title>Genome analysis of Fimbriiglobus ruber SP5, the first member of the order Planctomycetales with confirmed chitinolytic capability.</title>
        <authorList>
            <person name="Ravin N.V."/>
            <person name="Rakitin A.L."/>
            <person name="Ivanova A.A."/>
            <person name="Beletsky A.V."/>
            <person name="Kulichevskaya I.S."/>
            <person name="Mardanov A.V."/>
            <person name="Dedysh S.N."/>
        </authorList>
    </citation>
    <scope>NUCLEOTIDE SEQUENCE [LARGE SCALE GENOMIC DNA]</scope>
    <source>
        <strain evidence="5">SP5</strain>
    </source>
</reference>
<accession>A0A225D478</accession>
<dbReference type="SUPFAM" id="SSF51735">
    <property type="entry name" value="NAD(P)-binding Rossmann-fold domains"/>
    <property type="match status" value="1"/>
</dbReference>
<dbReference type="AlphaFoldDB" id="A0A225D478"/>
<evidence type="ECO:0000313" key="4">
    <source>
        <dbReference type="EMBL" id="OWK36401.1"/>
    </source>
</evidence>
<comment type="caution">
    <text evidence="4">The sequence shown here is derived from an EMBL/GenBank/DDBJ whole genome shotgun (WGS) entry which is preliminary data.</text>
</comment>
<dbReference type="Pfam" id="PF19051">
    <property type="entry name" value="GFO_IDH_MocA_C2"/>
    <property type="match status" value="1"/>
</dbReference>
<dbReference type="InterPro" id="IPR036291">
    <property type="entry name" value="NAD(P)-bd_dom_sf"/>
</dbReference>
<dbReference type="EMBL" id="NIDE01000017">
    <property type="protein sequence ID" value="OWK36401.1"/>
    <property type="molecule type" value="Genomic_DNA"/>
</dbReference>
<dbReference type="InterPro" id="IPR000683">
    <property type="entry name" value="Gfo/Idh/MocA-like_OxRdtase_N"/>
</dbReference>
<feature type="signal peptide" evidence="1">
    <location>
        <begin position="1"/>
        <end position="23"/>
    </location>
</feature>
<dbReference type="RefSeq" id="WP_088259410.1">
    <property type="nucleotide sequence ID" value="NZ_NIDE01000017.1"/>
</dbReference>
<keyword evidence="5" id="KW-1185">Reference proteome</keyword>
<evidence type="ECO:0000259" key="2">
    <source>
        <dbReference type="Pfam" id="PF01408"/>
    </source>
</evidence>
<dbReference type="Gene3D" id="3.40.50.720">
    <property type="entry name" value="NAD(P)-binding Rossmann-like Domain"/>
    <property type="match status" value="1"/>
</dbReference>
<evidence type="ECO:0000259" key="3">
    <source>
        <dbReference type="Pfam" id="PF19051"/>
    </source>
</evidence>
<feature type="domain" description="Gfo/Idh/MocA-like oxidoreductase bacterial type C-terminal" evidence="3">
    <location>
        <begin position="203"/>
        <end position="425"/>
    </location>
</feature>
<feature type="domain" description="Gfo/Idh/MocA-like oxidoreductase N-terminal" evidence="2">
    <location>
        <begin position="33"/>
        <end position="162"/>
    </location>
</feature>
<proteinExistence type="predicted"/>
<dbReference type="OrthoDB" id="246832at2"/>
<dbReference type="PANTHER" id="PTHR43818">
    <property type="entry name" value="BCDNA.GH03377"/>
    <property type="match status" value="1"/>
</dbReference>
<keyword evidence="1" id="KW-0732">Signal</keyword>
<evidence type="ECO:0000256" key="1">
    <source>
        <dbReference type="SAM" id="SignalP"/>
    </source>
</evidence>
<dbReference type="InterPro" id="IPR006311">
    <property type="entry name" value="TAT_signal"/>
</dbReference>
<feature type="chain" id="PRO_5013121503" evidence="1">
    <location>
        <begin position="24"/>
        <end position="426"/>
    </location>
</feature>
<dbReference type="GO" id="GO:0000166">
    <property type="term" value="F:nucleotide binding"/>
    <property type="evidence" value="ECO:0007669"/>
    <property type="project" value="InterPro"/>
</dbReference>
<dbReference type="PANTHER" id="PTHR43818:SF5">
    <property type="entry name" value="OXIDOREDUCTASE FAMILY PROTEIN"/>
    <property type="match status" value="1"/>
</dbReference>
<dbReference type="SUPFAM" id="SSF55347">
    <property type="entry name" value="Glyceraldehyde-3-phosphate dehydrogenase-like, C-terminal domain"/>
    <property type="match status" value="1"/>
</dbReference>
<name>A0A225D478_9BACT</name>
<dbReference type="InterPro" id="IPR050463">
    <property type="entry name" value="Gfo/Idh/MocA_oxidrdct_glycsds"/>
</dbReference>
<dbReference type="Gene3D" id="3.30.360.10">
    <property type="entry name" value="Dihydrodipicolinate Reductase, domain 2"/>
    <property type="match status" value="1"/>
</dbReference>
<dbReference type="Pfam" id="PF01408">
    <property type="entry name" value="GFO_IDH_MocA"/>
    <property type="match status" value="1"/>
</dbReference>
<evidence type="ECO:0000313" key="5">
    <source>
        <dbReference type="Proteomes" id="UP000214646"/>
    </source>
</evidence>
<dbReference type="InterPro" id="IPR043906">
    <property type="entry name" value="Gfo/Idh/MocA_OxRdtase_bact_C"/>
</dbReference>
<gene>
    <name evidence="4" type="ORF">FRUB_08964</name>
</gene>